<dbReference type="EMBL" id="BMIL01000001">
    <property type="protein sequence ID" value="GGC53311.1"/>
    <property type="molecule type" value="Genomic_DNA"/>
</dbReference>
<evidence type="ECO:0000313" key="1">
    <source>
        <dbReference type="EMBL" id="GGC53311.1"/>
    </source>
</evidence>
<reference evidence="1" key="1">
    <citation type="journal article" date="2014" name="Int. J. Syst. Evol. Microbiol.">
        <title>Complete genome sequence of Corynebacterium casei LMG S-19264T (=DSM 44701T), isolated from a smear-ripened cheese.</title>
        <authorList>
            <consortium name="US DOE Joint Genome Institute (JGI-PGF)"/>
            <person name="Walter F."/>
            <person name="Albersmeier A."/>
            <person name="Kalinowski J."/>
            <person name="Ruckert C."/>
        </authorList>
    </citation>
    <scope>NUCLEOTIDE SEQUENCE</scope>
    <source>
        <strain evidence="1">CGMCC 1.15343</strain>
    </source>
</reference>
<accession>A0A916U0L7</accession>
<comment type="caution">
    <text evidence="1">The sequence shown here is derived from an EMBL/GenBank/DDBJ whole genome shotgun (WGS) entry which is preliminary data.</text>
</comment>
<evidence type="ECO:0000313" key="2">
    <source>
        <dbReference type="Proteomes" id="UP000651668"/>
    </source>
</evidence>
<protein>
    <submittedName>
        <fullName evidence="1">ABC transporter-associated protein EcsC</fullName>
    </submittedName>
</protein>
<gene>
    <name evidence="1" type="ORF">GCM10011387_03580</name>
</gene>
<dbReference type="Pfam" id="PF12787">
    <property type="entry name" value="EcsC"/>
    <property type="match status" value="1"/>
</dbReference>
<dbReference type="InterPro" id="IPR024787">
    <property type="entry name" value="EcsC"/>
</dbReference>
<dbReference type="RefSeq" id="WP_188625107.1">
    <property type="nucleotide sequence ID" value="NZ_BMIL01000001.1"/>
</dbReference>
<sequence>MNNYEDSVRTDLLFWHKKMSSAPSFTDRLSKRVQDKINGYIPEKVHKAITVTMEKLFKAVLFGAEYTTGRKMTNGTLVYREAYVRNQISFYQKTASLEGAVTGAGGLLMGLADFPVLIGLKMKLLFDIASLYGFDVKDYRERLYILYVFQLAFSSQQRRNAVYQHILGWNEFARTLPEKAEDFDWRSFQQEYRDYIDLAKMAQLVPVIGAAVGAIANYKLVAQLGETAMNCYRLRLVGHLISDINQNPYPLNE</sequence>
<reference evidence="1" key="2">
    <citation type="submission" date="2020-09" db="EMBL/GenBank/DDBJ databases">
        <authorList>
            <person name="Sun Q."/>
            <person name="Zhou Y."/>
        </authorList>
    </citation>
    <scope>NUCLEOTIDE SEQUENCE</scope>
    <source>
        <strain evidence="1">CGMCC 1.15343</strain>
    </source>
</reference>
<dbReference type="PANTHER" id="PTHR41260">
    <property type="entry name" value="PROTEIN ECSC"/>
    <property type="match status" value="1"/>
</dbReference>
<name>A0A916U0L7_9SPHI</name>
<dbReference type="PANTHER" id="PTHR41260:SF1">
    <property type="entry name" value="PROTEIN ECSC"/>
    <property type="match status" value="1"/>
</dbReference>
<dbReference type="Proteomes" id="UP000651668">
    <property type="component" value="Unassembled WGS sequence"/>
</dbReference>
<organism evidence="1 2">
    <name type="scientific">Pedobacter quisquiliarum</name>
    <dbReference type="NCBI Taxonomy" id="1834438"/>
    <lineage>
        <taxon>Bacteria</taxon>
        <taxon>Pseudomonadati</taxon>
        <taxon>Bacteroidota</taxon>
        <taxon>Sphingobacteriia</taxon>
        <taxon>Sphingobacteriales</taxon>
        <taxon>Sphingobacteriaceae</taxon>
        <taxon>Pedobacter</taxon>
    </lineage>
</organism>
<keyword evidence="2" id="KW-1185">Reference proteome</keyword>
<proteinExistence type="predicted"/>
<dbReference type="AlphaFoldDB" id="A0A916U0L7"/>